<organism evidence="1">
    <name type="scientific">Aphanomyces astaci</name>
    <name type="common">Crayfish plague agent</name>
    <dbReference type="NCBI Taxonomy" id="112090"/>
    <lineage>
        <taxon>Eukaryota</taxon>
        <taxon>Sar</taxon>
        <taxon>Stramenopiles</taxon>
        <taxon>Oomycota</taxon>
        <taxon>Saprolegniomycetes</taxon>
        <taxon>Saprolegniales</taxon>
        <taxon>Verrucalvaceae</taxon>
        <taxon>Aphanomyces</taxon>
    </lineage>
</organism>
<name>W4FB66_APHAT</name>
<sequence>MEDKVPAFPALDLVAVADLRAIMLPLDAIVAELPSLWLKSICHHEPFSPKWSPFAADMQAGKVAVTDEAGRAAGNASAKTPNPDEMHRAATAHDHVHGLDRRRREHQDIQVTDKAPSPWLQEFLDIKVEMRHLTLGQAELDVPENKQSSPQPERAISRLHDSIAPCSDEVVVDNGLPY</sequence>
<gene>
    <name evidence="1" type="ORF">H257_18429</name>
</gene>
<accession>W4FB66</accession>
<dbReference type="VEuPathDB" id="FungiDB:H257_18429"/>
<dbReference type="RefSeq" id="XP_009845785.1">
    <property type="nucleotide sequence ID" value="XM_009847483.1"/>
</dbReference>
<dbReference type="AlphaFoldDB" id="W4FB66"/>
<proteinExistence type="predicted"/>
<reference evidence="1" key="1">
    <citation type="submission" date="2013-12" db="EMBL/GenBank/DDBJ databases">
        <title>The Genome Sequence of Aphanomyces astaci APO3.</title>
        <authorList>
            <consortium name="The Broad Institute Genomics Platform"/>
            <person name="Russ C."/>
            <person name="Tyler B."/>
            <person name="van West P."/>
            <person name="Dieguez-Uribeondo J."/>
            <person name="Young S.K."/>
            <person name="Zeng Q."/>
            <person name="Gargeya S."/>
            <person name="Fitzgerald M."/>
            <person name="Abouelleil A."/>
            <person name="Alvarado L."/>
            <person name="Chapman S.B."/>
            <person name="Gainer-Dewar J."/>
            <person name="Goldberg J."/>
            <person name="Griggs A."/>
            <person name="Gujja S."/>
            <person name="Hansen M."/>
            <person name="Howarth C."/>
            <person name="Imamovic A."/>
            <person name="Ireland A."/>
            <person name="Larimer J."/>
            <person name="McCowan C."/>
            <person name="Murphy C."/>
            <person name="Pearson M."/>
            <person name="Poon T.W."/>
            <person name="Priest M."/>
            <person name="Roberts A."/>
            <person name="Saif S."/>
            <person name="Shea T."/>
            <person name="Sykes S."/>
            <person name="Wortman J."/>
            <person name="Nusbaum C."/>
            <person name="Birren B."/>
        </authorList>
    </citation>
    <scope>NUCLEOTIDE SEQUENCE [LARGE SCALE GENOMIC DNA]</scope>
    <source>
        <strain evidence="1">APO3</strain>
    </source>
</reference>
<dbReference type="GeneID" id="20820425"/>
<protein>
    <submittedName>
        <fullName evidence="1">Uncharacterized protein</fullName>
    </submittedName>
</protein>
<dbReference type="EMBL" id="KI913277">
    <property type="protein sequence ID" value="ETV64745.1"/>
    <property type="molecule type" value="Genomic_DNA"/>
</dbReference>
<evidence type="ECO:0000313" key="1">
    <source>
        <dbReference type="EMBL" id="ETV64745.1"/>
    </source>
</evidence>